<keyword evidence="6 10" id="KW-0560">Oxidoreductase</keyword>
<accession>A0A7X8TQF6</accession>
<evidence type="ECO:0000256" key="5">
    <source>
        <dbReference type="ARBA" id="ARBA00022827"/>
    </source>
</evidence>
<keyword evidence="7" id="KW-0503">Monooxygenase</keyword>
<dbReference type="FunFam" id="3.50.50.60:FF:000021">
    <property type="entry name" value="Ubiquinone biosynthesis monooxygenase COQ6"/>
    <property type="match status" value="1"/>
</dbReference>
<dbReference type="GO" id="GO:0071949">
    <property type="term" value="F:FAD binding"/>
    <property type="evidence" value="ECO:0007669"/>
    <property type="project" value="InterPro"/>
</dbReference>
<dbReference type="InterPro" id="IPR010971">
    <property type="entry name" value="UbiH/COQ6"/>
</dbReference>
<dbReference type="SUPFAM" id="SSF51905">
    <property type="entry name" value="FAD/NAD(P)-binding domain"/>
    <property type="match status" value="1"/>
</dbReference>
<dbReference type="PROSITE" id="PS51257">
    <property type="entry name" value="PROKAR_LIPOPROTEIN"/>
    <property type="match status" value="1"/>
</dbReference>
<evidence type="ECO:0000256" key="3">
    <source>
        <dbReference type="ARBA" id="ARBA00005349"/>
    </source>
</evidence>
<comment type="pathway">
    <text evidence="2">Cofactor biosynthesis; ubiquinone biosynthesis.</text>
</comment>
<protein>
    <submittedName>
        <fullName evidence="10">2-octaprenyl-6-methoxyphenyl hydroxylase</fullName>
        <ecNumber evidence="10">1.14.13.-</ecNumber>
    </submittedName>
</protein>
<keyword evidence="11" id="KW-1185">Reference proteome</keyword>
<proteinExistence type="inferred from homology"/>
<dbReference type="InterPro" id="IPR011295">
    <property type="entry name" value="UbiH"/>
</dbReference>
<evidence type="ECO:0000256" key="4">
    <source>
        <dbReference type="ARBA" id="ARBA00022630"/>
    </source>
</evidence>
<dbReference type="InterPro" id="IPR002938">
    <property type="entry name" value="FAD-bd"/>
</dbReference>
<evidence type="ECO:0000313" key="10">
    <source>
        <dbReference type="EMBL" id="NLS12855.1"/>
    </source>
</evidence>
<keyword evidence="4" id="KW-0285">Flavoprotein</keyword>
<dbReference type="GO" id="GO:0006744">
    <property type="term" value="P:ubiquinone biosynthetic process"/>
    <property type="evidence" value="ECO:0007669"/>
    <property type="project" value="UniProtKB-UniPathway"/>
</dbReference>
<dbReference type="UniPathway" id="UPA00232"/>
<evidence type="ECO:0000256" key="7">
    <source>
        <dbReference type="ARBA" id="ARBA00023033"/>
    </source>
</evidence>
<dbReference type="Proteomes" id="UP000535589">
    <property type="component" value="Unassembled WGS sequence"/>
</dbReference>
<dbReference type="RefSeq" id="WP_168835949.1">
    <property type="nucleotide sequence ID" value="NZ_JABAIK010000006.1"/>
</dbReference>
<comment type="subunit">
    <text evidence="8">Component of the Ubi complex metabolon, which regroups five ubiquinone biosynthesis proteins (UbiE, UbiF, UbiG, UbiH and UbiI) and two accessory factors (UbiK and the lipid-binding protein UbiJ).</text>
</comment>
<dbReference type="EMBL" id="JABAIK010000006">
    <property type="protein sequence ID" value="NLS12855.1"/>
    <property type="molecule type" value="Genomic_DNA"/>
</dbReference>
<organism evidence="10 11">
    <name type="scientific">Vibrio agarilyticus</name>
    <dbReference type="NCBI Taxonomy" id="2726741"/>
    <lineage>
        <taxon>Bacteria</taxon>
        <taxon>Pseudomonadati</taxon>
        <taxon>Pseudomonadota</taxon>
        <taxon>Gammaproteobacteria</taxon>
        <taxon>Vibrionales</taxon>
        <taxon>Vibrionaceae</taxon>
        <taxon>Vibrio</taxon>
    </lineage>
</organism>
<dbReference type="NCBIfam" id="TIGR01984">
    <property type="entry name" value="UbiH"/>
    <property type="match status" value="1"/>
</dbReference>
<evidence type="ECO:0000256" key="6">
    <source>
        <dbReference type="ARBA" id="ARBA00023002"/>
    </source>
</evidence>
<dbReference type="GO" id="GO:0110142">
    <property type="term" value="C:ubiquinone biosynthesis complex"/>
    <property type="evidence" value="ECO:0007669"/>
    <property type="project" value="UniProtKB-ARBA"/>
</dbReference>
<evidence type="ECO:0000256" key="2">
    <source>
        <dbReference type="ARBA" id="ARBA00004749"/>
    </source>
</evidence>
<dbReference type="NCBIfam" id="TIGR01988">
    <property type="entry name" value="Ubi-OHases"/>
    <property type="match status" value="1"/>
</dbReference>
<dbReference type="NCBIfam" id="NF004356">
    <property type="entry name" value="PRK05732.1"/>
    <property type="match status" value="1"/>
</dbReference>
<dbReference type="Gene3D" id="3.50.50.60">
    <property type="entry name" value="FAD/NAD(P)-binding domain"/>
    <property type="match status" value="2"/>
</dbReference>
<comment type="cofactor">
    <cofactor evidence="1">
        <name>FAD</name>
        <dbReference type="ChEBI" id="CHEBI:57692"/>
    </cofactor>
</comment>
<feature type="domain" description="FAD-binding" evidence="9">
    <location>
        <begin position="4"/>
        <end position="347"/>
    </location>
</feature>
<comment type="caution">
    <text evidence="10">The sequence shown here is derived from an EMBL/GenBank/DDBJ whole genome shotgun (WGS) entry which is preliminary data.</text>
</comment>
<dbReference type="PRINTS" id="PR00420">
    <property type="entry name" value="RNGMNOXGNASE"/>
</dbReference>
<evidence type="ECO:0000259" key="9">
    <source>
        <dbReference type="Pfam" id="PF01494"/>
    </source>
</evidence>
<dbReference type="EC" id="1.14.13.-" evidence="10"/>
<reference evidence="10 11" key="1">
    <citation type="submission" date="2020-04" db="EMBL/GenBank/DDBJ databases">
        <title>Vibrio sp. SM6, a novel species isolated from seawater.</title>
        <authorList>
            <person name="Wang X."/>
        </authorList>
    </citation>
    <scope>NUCLEOTIDE SEQUENCE [LARGE SCALE GENOMIC DNA]</scope>
    <source>
        <strain evidence="10 11">SM6</strain>
    </source>
</reference>
<dbReference type="Pfam" id="PF01494">
    <property type="entry name" value="FAD_binding_3"/>
    <property type="match status" value="1"/>
</dbReference>
<sequence length="394" mass="42721">MMRFDVLVVGGGMTGACLALGLAHLTQGAMSIALVESHVAQPNTHPGFDSRSIALAHGTAQTLASLGVWASLSALAEPLRRIHVSDQHHAGMTEIDAKEQGLSALGYVVELEPVGAQLHAMLERESSITLFCPNTVKQLTQQASSVQVLLDDGVEIETRLLVAADGADSFCAQQLGLSLTTHSFEQTAVIANIGLSQPHCGQAFERFTAAGPLALLPMSDQRMSLVWCLSTERAQTLLNSSDVDFQNALQAEFGWRLGRLASVGTRASYPLALRYRERIITHRAVVVGNAAQALHPIAGQGFNLALRDVADLVEIIVANWQQGADVGEYRMLSRYRQRREPDRTAIMTLTASMVHLFSNDWLPLRLGRNLGLAMMDNVSAFKAPLLRRTLGVQR</sequence>
<evidence type="ECO:0000256" key="8">
    <source>
        <dbReference type="ARBA" id="ARBA00065734"/>
    </source>
</evidence>
<dbReference type="PANTHER" id="PTHR43876">
    <property type="entry name" value="UBIQUINONE BIOSYNTHESIS MONOOXYGENASE COQ6, MITOCHONDRIAL"/>
    <property type="match status" value="1"/>
</dbReference>
<keyword evidence="5" id="KW-0274">FAD</keyword>
<evidence type="ECO:0000313" key="11">
    <source>
        <dbReference type="Proteomes" id="UP000535589"/>
    </source>
</evidence>
<evidence type="ECO:0000256" key="1">
    <source>
        <dbReference type="ARBA" id="ARBA00001974"/>
    </source>
</evidence>
<dbReference type="InterPro" id="IPR051205">
    <property type="entry name" value="UbiH/COQ6_monooxygenase"/>
</dbReference>
<dbReference type="GO" id="GO:0008681">
    <property type="term" value="F:2-octaprenyl-6-methoxyphenol hydroxylase activity"/>
    <property type="evidence" value="ECO:0007669"/>
    <property type="project" value="InterPro"/>
</dbReference>
<dbReference type="PANTHER" id="PTHR43876:SF8">
    <property type="entry name" value="2-OCTAPRENYL-6-METHOXYPHENOL HYDROXYLASE"/>
    <property type="match status" value="1"/>
</dbReference>
<dbReference type="AlphaFoldDB" id="A0A7X8TQF6"/>
<gene>
    <name evidence="10" type="primary">ubiH</name>
    <name evidence="10" type="synonym">visB</name>
    <name evidence="10" type="ORF">HGP28_08070</name>
</gene>
<dbReference type="InterPro" id="IPR036188">
    <property type="entry name" value="FAD/NAD-bd_sf"/>
</dbReference>
<comment type="similarity">
    <text evidence="3">Belongs to the UbiH/COQ6 family.</text>
</comment>
<name>A0A7X8TQF6_9VIBR</name>